<organism evidence="5 6">
    <name type="scientific">Batillaria attramentaria</name>
    <dbReference type="NCBI Taxonomy" id="370345"/>
    <lineage>
        <taxon>Eukaryota</taxon>
        <taxon>Metazoa</taxon>
        <taxon>Spiralia</taxon>
        <taxon>Lophotrochozoa</taxon>
        <taxon>Mollusca</taxon>
        <taxon>Gastropoda</taxon>
        <taxon>Caenogastropoda</taxon>
        <taxon>Sorbeoconcha</taxon>
        <taxon>Cerithioidea</taxon>
        <taxon>Batillariidae</taxon>
        <taxon>Batillaria</taxon>
    </lineage>
</organism>
<evidence type="ECO:0000313" key="5">
    <source>
        <dbReference type="EMBL" id="KAK7502864.1"/>
    </source>
</evidence>
<keyword evidence="2" id="KW-0406">Ion transport</keyword>
<dbReference type="InterPro" id="IPR050681">
    <property type="entry name" value="CDF/SLC30A"/>
</dbReference>
<dbReference type="PANTHER" id="PTHR11562">
    <property type="entry name" value="CATION EFFLUX PROTEIN/ ZINC TRANSPORTER"/>
    <property type="match status" value="1"/>
</dbReference>
<dbReference type="PANTHER" id="PTHR11562:SF17">
    <property type="entry name" value="RE54080P-RELATED"/>
    <property type="match status" value="1"/>
</dbReference>
<evidence type="ECO:0000256" key="2">
    <source>
        <dbReference type="ARBA" id="ARBA00022906"/>
    </source>
</evidence>
<comment type="similarity">
    <text evidence="1">Belongs to the cation diffusion facilitator (CDF) transporter (TC 2.A.4) family. SLC30A subfamily.</text>
</comment>
<comment type="caution">
    <text evidence="5">The sequence shown here is derived from an EMBL/GenBank/DDBJ whole genome shotgun (WGS) entry which is preliminary data.</text>
</comment>
<dbReference type="InterPro" id="IPR036837">
    <property type="entry name" value="Cation_efflux_CTD_sf"/>
</dbReference>
<keyword evidence="2" id="KW-0862">Zinc</keyword>
<dbReference type="Pfam" id="PF16916">
    <property type="entry name" value="ZT_dimer"/>
    <property type="match status" value="1"/>
</dbReference>
<name>A0ABD0LTC9_9CAEN</name>
<proteinExistence type="inferred from homology"/>
<keyword evidence="2" id="KW-0864">Zinc transport</keyword>
<dbReference type="NCBIfam" id="TIGR01297">
    <property type="entry name" value="CDF"/>
    <property type="match status" value="1"/>
</dbReference>
<keyword evidence="3" id="KW-0472">Membrane</keyword>
<dbReference type="InterPro" id="IPR027470">
    <property type="entry name" value="Cation_efflux_CTD"/>
</dbReference>
<sequence>PEWKIADPICTFLFSIFVLITTVGIMRDILVVLMEGAPRNINFEDVRDTILNLEGVKDLHDLRLWSLTLNKTALSVHLAVDKGVDPMKVVQTASYLIQQKYNISQTTMQVEEYTDEMVDCTQCQGLKD</sequence>
<keyword evidence="6" id="KW-1185">Reference proteome</keyword>
<evidence type="ECO:0000256" key="1">
    <source>
        <dbReference type="ARBA" id="ARBA00008873"/>
    </source>
</evidence>
<dbReference type="GO" id="GO:0016020">
    <property type="term" value="C:membrane"/>
    <property type="evidence" value="ECO:0007669"/>
    <property type="project" value="UniProtKB-SubCell"/>
</dbReference>
<dbReference type="EMBL" id="JACVVK020000023">
    <property type="protein sequence ID" value="KAK7502864.1"/>
    <property type="molecule type" value="Genomic_DNA"/>
</dbReference>
<dbReference type="GO" id="GO:0006829">
    <property type="term" value="P:zinc ion transport"/>
    <property type="evidence" value="ECO:0007669"/>
    <property type="project" value="UniProtKB-KW"/>
</dbReference>
<dbReference type="SUPFAM" id="SSF160240">
    <property type="entry name" value="Cation efflux protein cytoplasmic domain-like"/>
    <property type="match status" value="1"/>
</dbReference>
<dbReference type="AlphaFoldDB" id="A0ABD0LTC9"/>
<feature type="domain" description="Cation efflux protein cytoplasmic" evidence="4">
    <location>
        <begin position="38"/>
        <end position="113"/>
    </location>
</feature>
<evidence type="ECO:0000259" key="4">
    <source>
        <dbReference type="Pfam" id="PF16916"/>
    </source>
</evidence>
<feature type="transmembrane region" description="Helical" evidence="3">
    <location>
        <begin position="12"/>
        <end position="33"/>
    </location>
</feature>
<dbReference type="InterPro" id="IPR002524">
    <property type="entry name" value="Cation_efflux"/>
</dbReference>
<feature type="non-terminal residue" evidence="5">
    <location>
        <position position="1"/>
    </location>
</feature>
<accession>A0ABD0LTC9</accession>
<evidence type="ECO:0000313" key="6">
    <source>
        <dbReference type="Proteomes" id="UP001519460"/>
    </source>
</evidence>
<evidence type="ECO:0000256" key="3">
    <source>
        <dbReference type="SAM" id="Phobius"/>
    </source>
</evidence>
<protein>
    <recommendedName>
        <fullName evidence="4">Cation efflux protein cytoplasmic domain-containing protein</fullName>
    </recommendedName>
</protein>
<keyword evidence="3" id="KW-0812">Transmembrane</keyword>
<keyword evidence="3" id="KW-1133">Transmembrane helix</keyword>
<gene>
    <name evidence="5" type="ORF">BaRGS_00005813</name>
</gene>
<dbReference type="Proteomes" id="UP001519460">
    <property type="component" value="Unassembled WGS sequence"/>
</dbReference>
<reference evidence="5 6" key="1">
    <citation type="journal article" date="2023" name="Sci. Data">
        <title>Genome assembly of the Korean intertidal mud-creeper Batillaria attramentaria.</title>
        <authorList>
            <person name="Patra A.K."/>
            <person name="Ho P.T."/>
            <person name="Jun S."/>
            <person name="Lee S.J."/>
            <person name="Kim Y."/>
            <person name="Won Y.J."/>
        </authorList>
    </citation>
    <scope>NUCLEOTIDE SEQUENCE [LARGE SCALE GENOMIC DNA]</scope>
    <source>
        <strain evidence="5">Wonlab-2016</strain>
    </source>
</reference>
<keyword evidence="2" id="KW-0813">Transport</keyword>